<dbReference type="Proteomes" id="UP000053676">
    <property type="component" value="Unassembled WGS sequence"/>
</dbReference>
<reference evidence="3" key="1">
    <citation type="journal article" date="2014" name="Nat. Genet.">
        <title>Genome of the human hookworm Necator americanus.</title>
        <authorList>
            <person name="Tang Y.T."/>
            <person name="Gao X."/>
            <person name="Rosa B.A."/>
            <person name="Abubucker S."/>
            <person name="Hallsworth-Pepin K."/>
            <person name="Martin J."/>
            <person name="Tyagi R."/>
            <person name="Heizer E."/>
            <person name="Zhang X."/>
            <person name="Bhonagiri-Palsikar V."/>
            <person name="Minx P."/>
            <person name="Warren W.C."/>
            <person name="Wang Q."/>
            <person name="Zhan B."/>
            <person name="Hotez P.J."/>
            <person name="Sternberg P.W."/>
            <person name="Dougall A."/>
            <person name="Gaze S.T."/>
            <person name="Mulvenna J."/>
            <person name="Sotillo J."/>
            <person name="Ranganathan S."/>
            <person name="Rabelo E.M."/>
            <person name="Wilson R.K."/>
            <person name="Felgner P.L."/>
            <person name="Bethony J."/>
            <person name="Hawdon J.M."/>
            <person name="Gasser R.B."/>
            <person name="Loukas A."/>
            <person name="Mitreva M."/>
        </authorList>
    </citation>
    <scope>NUCLEOTIDE SEQUENCE [LARGE SCALE GENOMIC DNA]</scope>
</reference>
<dbReference type="InterPro" id="IPR009878">
    <property type="entry name" value="Phlebovirus_G2_fusion"/>
</dbReference>
<proteinExistence type="predicted"/>
<name>W2TWP4_NECAM</name>
<dbReference type="AlphaFoldDB" id="W2TWP4"/>
<evidence type="ECO:0000313" key="3">
    <source>
        <dbReference type="Proteomes" id="UP000053676"/>
    </source>
</evidence>
<keyword evidence="3" id="KW-1185">Reference proteome</keyword>
<dbReference type="GeneID" id="25346422"/>
<dbReference type="Pfam" id="PF07245">
    <property type="entry name" value="Phlebovirus_G2"/>
    <property type="match status" value="1"/>
</dbReference>
<evidence type="ECO:0000259" key="1">
    <source>
        <dbReference type="Pfam" id="PF07245"/>
    </source>
</evidence>
<feature type="domain" description="Phlebovirus glycoprotein G2 fusion" evidence="1">
    <location>
        <begin position="136"/>
        <end position="303"/>
    </location>
</feature>
<dbReference type="CTD" id="25346422"/>
<dbReference type="Gene3D" id="2.60.98.50">
    <property type="match status" value="1"/>
</dbReference>
<protein>
    <recommendedName>
        <fullName evidence="1">Phlebovirus glycoprotein G2 fusion domain-containing protein</fullName>
    </recommendedName>
</protein>
<dbReference type="OrthoDB" id="5870339at2759"/>
<sequence>MSAWKNGKQQFYGTQTCDGRPICEILDCFICWEHMFNPQCWTSTENVITVLLSVLSILFCRLISPVFSSTWWLLKRIPACVKRCTVWIWKCGRRRGIHSLPHFPSYTQPSTRRTTTRISSSILFLCVIHYTHQYSNVVSFTGMSPYCTTIFTHEQCSFSETVSLQLQPIEQDVCLLLRNNKNQPASTISLRIHDIAYACQQKTECYTRDHKFYTEFHHQCFNSKSCKGETCKGIAKENPGFTYCSPSSKCLWCDWCFRCKESCIFKVYAWATSDTIYRIFTCPTWSITVTGTTTLETPTRKQQHDFFLTDRKTTSKVEPSPAGHLLPHSVGQLQCRSASSAKQFSSCAFTTATCTCTPLVYEATCTCSEGNIRQYLEHGQNHLPLAGKDVVILQCSNEIQAKTPSGSSTSIQVSMKVMVVIYKRANNNCHIGLAHLSAVIYVSKDLTFKYHAHHPSLKKVPKYIAVTKHNSLYAHHMERFLISLSTF</sequence>
<dbReference type="EMBL" id="KI657725">
    <property type="protein sequence ID" value="ETN85437.1"/>
    <property type="molecule type" value="Genomic_DNA"/>
</dbReference>
<organism evidence="2 3">
    <name type="scientific">Necator americanus</name>
    <name type="common">Human hookworm</name>
    <dbReference type="NCBI Taxonomy" id="51031"/>
    <lineage>
        <taxon>Eukaryota</taxon>
        <taxon>Metazoa</taxon>
        <taxon>Ecdysozoa</taxon>
        <taxon>Nematoda</taxon>
        <taxon>Chromadorea</taxon>
        <taxon>Rhabditida</taxon>
        <taxon>Rhabditina</taxon>
        <taxon>Rhabditomorpha</taxon>
        <taxon>Strongyloidea</taxon>
        <taxon>Ancylostomatidae</taxon>
        <taxon>Bunostominae</taxon>
        <taxon>Necator</taxon>
    </lineage>
</organism>
<gene>
    <name evidence="2" type="ORF">NECAME_06390</name>
</gene>
<accession>W2TWP4</accession>
<evidence type="ECO:0000313" key="2">
    <source>
        <dbReference type="EMBL" id="ETN85437.1"/>
    </source>
</evidence>
<dbReference type="KEGG" id="nai:NECAME_06390"/>